<comment type="caution">
    <text evidence="2">The sequence shown here is derived from an EMBL/GenBank/DDBJ whole genome shotgun (WGS) entry which is preliminary data.</text>
</comment>
<evidence type="ECO:0008006" key="6">
    <source>
        <dbReference type="Google" id="ProtNLM"/>
    </source>
</evidence>
<dbReference type="EMBL" id="JAHLUN010000005">
    <property type="protein sequence ID" value="KAG7766109.1"/>
    <property type="molecule type" value="Genomic_DNA"/>
</dbReference>
<accession>A0AAN6HYU9</accession>
<evidence type="ECO:0000313" key="5">
    <source>
        <dbReference type="Proteomes" id="UP000738402"/>
    </source>
</evidence>
<name>A0AAN6HYU9_9ASCO</name>
<evidence type="ECO:0000313" key="3">
    <source>
        <dbReference type="EMBL" id="KAG7766109.1"/>
    </source>
</evidence>
<dbReference type="Proteomes" id="UP000697297">
    <property type="component" value="Unassembled WGS sequence"/>
</dbReference>
<keyword evidence="4" id="KW-1185">Reference proteome</keyword>
<feature type="compositionally biased region" description="Basic and acidic residues" evidence="1">
    <location>
        <begin position="260"/>
        <end position="278"/>
    </location>
</feature>
<proteinExistence type="predicted"/>
<evidence type="ECO:0000313" key="4">
    <source>
        <dbReference type="Proteomes" id="UP000697297"/>
    </source>
</evidence>
<dbReference type="AlphaFoldDB" id="A0AAN6HYU9"/>
<feature type="region of interest" description="Disordered" evidence="1">
    <location>
        <begin position="245"/>
        <end position="278"/>
    </location>
</feature>
<organism evidence="2 5">
    <name type="scientific">Ogataea haglerorum</name>
    <dbReference type="NCBI Taxonomy" id="1937702"/>
    <lineage>
        <taxon>Eukaryota</taxon>
        <taxon>Fungi</taxon>
        <taxon>Dikarya</taxon>
        <taxon>Ascomycota</taxon>
        <taxon>Saccharomycotina</taxon>
        <taxon>Pichiomycetes</taxon>
        <taxon>Pichiales</taxon>
        <taxon>Pichiaceae</taxon>
        <taxon>Ogataea</taxon>
    </lineage>
</organism>
<protein>
    <recommendedName>
        <fullName evidence="6">Cell division control protein 14</fullName>
    </recommendedName>
</protein>
<reference evidence="2 4" key="1">
    <citation type="journal article" date="2021" name="G3 (Bethesda)">
        <title>Genomic diversity, chromosomal rearrangements, and interspecies hybridization in the ogataea polymorpha species complex.</title>
        <authorList>
            <person name="Hanson S.J."/>
            <person name="Cinneide E.O."/>
            <person name="Salzberg L.I."/>
            <person name="Wolfe K.H."/>
            <person name="McGowan J."/>
            <person name="Fitzpatrick D.A."/>
            <person name="Matlin K."/>
        </authorList>
    </citation>
    <scope>NUCLEOTIDE SEQUENCE</scope>
    <source>
        <strain evidence="3">81-436-3</strain>
        <strain evidence="2">83-405-1</strain>
    </source>
</reference>
<dbReference type="Pfam" id="PF08045">
    <property type="entry name" value="CDC14"/>
    <property type="match status" value="1"/>
</dbReference>
<evidence type="ECO:0000256" key="1">
    <source>
        <dbReference type="SAM" id="MobiDB-lite"/>
    </source>
</evidence>
<dbReference type="Proteomes" id="UP000738402">
    <property type="component" value="Unassembled WGS sequence"/>
</dbReference>
<feature type="compositionally biased region" description="Polar residues" evidence="1">
    <location>
        <begin position="245"/>
        <end position="254"/>
    </location>
</feature>
<dbReference type="EMBL" id="JAHLUH010000016">
    <property type="protein sequence ID" value="KAG7724530.1"/>
    <property type="molecule type" value="Genomic_DNA"/>
</dbReference>
<dbReference type="PANTHER" id="PTHR34065:SF1">
    <property type="entry name" value="CELL DIVISION CONTROL PROTEIN 14"/>
    <property type="match status" value="1"/>
</dbReference>
<dbReference type="InterPro" id="IPR012535">
    <property type="entry name" value="Cell_div_Cdc14"/>
</dbReference>
<gene>
    <name evidence="2" type="ORF">KL933_004724</name>
    <name evidence="3" type="ORF">KL946_002289</name>
</gene>
<evidence type="ECO:0000313" key="2">
    <source>
        <dbReference type="EMBL" id="KAG7724530.1"/>
    </source>
</evidence>
<dbReference type="PANTHER" id="PTHR34065">
    <property type="entry name" value="CELL DIVISION CONTROL PROTEIN 14"/>
    <property type="match status" value="1"/>
</dbReference>
<sequence>MPEFQEYLENVLINCNRRDHEQVKLGLSQLDELLTKLCVLKYDELIYDEAAAVRNTKCSLSINERQKSPSETGLTHGLKTHGLKSQFQRRWKLPKVSDVVFGEFLCLQDNIQYNVASQLIQIVPFVSTFKENEPLRVLFRIMQGCFLLHPPSRNLVTYESKMCVLLDFLSPRYSPQVIEALIPVLVSSLVRNVPNIRIFERLGGPQYLCELLTYKSDDSNLAVEWKEVQVKVLEFLFFYLIPESQNTEPSSSSKRPVASKNEKLSSARNHEDGHRRKGTIEKATILNRYLNGEITKGLVAELQTSKPFGEMNIEW</sequence>